<proteinExistence type="predicted"/>
<dbReference type="InterPro" id="IPR001590">
    <property type="entry name" value="Peptidase_M12B"/>
</dbReference>
<dbReference type="STRING" id="121845.A0A3Q0ILD4"/>
<name>A0A3Q0ILD4_DIACI</name>
<dbReference type="Gene3D" id="3.40.390.10">
    <property type="entry name" value="Collagenase (Catalytic Domain)"/>
    <property type="match status" value="1"/>
</dbReference>
<evidence type="ECO:0000256" key="10">
    <source>
        <dbReference type="SAM" id="MobiDB-lite"/>
    </source>
</evidence>
<keyword evidence="7" id="KW-0325">Glycoprotein</keyword>
<feature type="domain" description="Peptidase M12B" evidence="11">
    <location>
        <begin position="342"/>
        <end position="547"/>
    </location>
</feature>
<evidence type="ECO:0000313" key="13">
    <source>
        <dbReference type="RefSeq" id="XP_026677064.1"/>
    </source>
</evidence>
<evidence type="ECO:0000256" key="7">
    <source>
        <dbReference type="ARBA" id="ARBA00023180"/>
    </source>
</evidence>
<dbReference type="KEGG" id="dci:103506138"/>
<evidence type="ECO:0000256" key="4">
    <source>
        <dbReference type="ARBA" id="ARBA00022833"/>
    </source>
</evidence>
<feature type="region of interest" description="Disordered" evidence="10">
    <location>
        <begin position="702"/>
        <end position="725"/>
    </location>
</feature>
<dbReference type="PaxDb" id="121845-A0A3Q0ILD4"/>
<sequence>DAGSHSNLGAILHLNRKLSEAEASYTESIRLQPEDNTARQNLRKLQALKSTNTATALRHTNRLEEAEEFYRRAAKLRPLAIHDQMTTEELQFYFGSTSPGVPEYEVILWPATFREIVHLRAFGRHLELKLVPNENLLSANFQFNIISDEGSVTDAQYPLECHYIFTNESVTAAVSYCPGILVRGFIFLSDDTWEVLPLNNRLEALLDSNYDSNWGRHIVKRVSLPQDAFDDVIREDLPDLSQESFMPLSSPMANLFRFHRGKRARGSFRSTDFNSEQFRYRSALNSGPFRYRSADAIRSYPFRYGSAFRSYPFRYRSAGESNPTLETALFLDEPGYILFSLYFNNDDQKLRDMLLAYVNAVQALYHHTSTGQYLDIVLVRLDIFKKQPMDLPHYGGDRSRLLDSFCSYAAKHNPASDENPDHWDISLYVSGLDFYAIENGMHSGATMGLATVGGVCTEKYSCIIAELGTTNEYGNPYPSSGFTAIYILAHEIGHNLGMHHDGSSNYCPKEGFIMSPSRGTSGEVSWSSCSSQVLQTLQTKDCLLDKPRKMSSTMNHSKFNEHPGKVWGAKKQCEVLLRDTEAEVWSVENGESICTILRCHNKKNPGKLYVSGPALDGTECALGRSKFNEHPGKVWGAKKQCEVLLRDTEAEVWSVENGESICTILRCHNKKNPGKLYVSGPALDGTECALGRICKSGECVRHSSPPPSPSPSPTPPPRPSSGVWSDWKPMGECQSECLVKSRGYQTMRRVCKGAEPNSCTGRDEENVLCKDEKICKKSKRISASDFATKKCSSLQKILPYIDENSSGIQTPHNEEKNWTSCAIFCRKKQSGEYFAPRVDMRGSTYSAEDLYFPDGTWCYGDGKLQYYCQNHECTPESKPTKSAKSRRGDPLATLFDDYNLMDNALNPEPLDYETLQDNQPFDMEKGVEVHDYIELPQ</sequence>
<dbReference type="PROSITE" id="PS50005">
    <property type="entry name" value="TPR"/>
    <property type="match status" value="1"/>
</dbReference>
<dbReference type="GeneID" id="103506138"/>
<dbReference type="InterPro" id="IPR011990">
    <property type="entry name" value="TPR-like_helical_dom_sf"/>
</dbReference>
<dbReference type="Gene3D" id="3.40.1620.60">
    <property type="match status" value="2"/>
</dbReference>
<feature type="compositionally biased region" description="Pro residues" evidence="10">
    <location>
        <begin position="704"/>
        <end position="719"/>
    </location>
</feature>
<feature type="binding site" evidence="8">
    <location>
        <position position="494"/>
    </location>
    <ligand>
        <name>Zn(2+)</name>
        <dbReference type="ChEBI" id="CHEBI:29105"/>
        <note>catalytic</note>
    </ligand>
</feature>
<keyword evidence="12" id="KW-1185">Reference proteome</keyword>
<dbReference type="PROSITE" id="PS50092">
    <property type="entry name" value="TSP1"/>
    <property type="match status" value="1"/>
</dbReference>
<evidence type="ECO:0000313" key="12">
    <source>
        <dbReference type="Proteomes" id="UP000079169"/>
    </source>
</evidence>
<dbReference type="RefSeq" id="XP_026677064.1">
    <property type="nucleotide sequence ID" value="XM_026821263.1"/>
</dbReference>
<evidence type="ECO:0000256" key="2">
    <source>
        <dbReference type="ARBA" id="ARBA00022723"/>
    </source>
</evidence>
<keyword evidence="1" id="KW-0645">Protease</keyword>
<evidence type="ECO:0000256" key="6">
    <source>
        <dbReference type="ARBA" id="ARBA00023157"/>
    </source>
</evidence>
<keyword evidence="3" id="KW-0378">Hydrolase</keyword>
<evidence type="ECO:0000259" key="11">
    <source>
        <dbReference type="PROSITE" id="PS50215"/>
    </source>
</evidence>
<gene>
    <name evidence="13" type="primary">LOC103506138</name>
</gene>
<dbReference type="Pfam" id="PF17771">
    <property type="entry name" value="ADAMTS_CR_2"/>
    <property type="match status" value="2"/>
</dbReference>
<dbReference type="InterPro" id="IPR000884">
    <property type="entry name" value="TSP1_rpt"/>
</dbReference>
<keyword evidence="4 8" id="KW-0862">Zinc</keyword>
<dbReference type="PROSITE" id="PS50215">
    <property type="entry name" value="ADAM_MEPRO"/>
    <property type="match status" value="1"/>
</dbReference>
<reference evidence="13" key="1">
    <citation type="submission" date="2025-08" db="UniProtKB">
        <authorList>
            <consortium name="RefSeq"/>
        </authorList>
    </citation>
    <scope>IDENTIFICATION</scope>
</reference>
<dbReference type="GO" id="GO:0006508">
    <property type="term" value="P:proteolysis"/>
    <property type="evidence" value="ECO:0007669"/>
    <property type="project" value="UniProtKB-KW"/>
</dbReference>
<keyword evidence="2 8" id="KW-0479">Metal-binding</keyword>
<feature type="binding site" evidence="8">
    <location>
        <position position="500"/>
    </location>
    <ligand>
        <name>Zn(2+)</name>
        <dbReference type="ChEBI" id="CHEBI:29105"/>
        <note>catalytic</note>
    </ligand>
</feature>
<dbReference type="Gene3D" id="1.25.40.10">
    <property type="entry name" value="Tetratricopeptide repeat domain"/>
    <property type="match status" value="1"/>
</dbReference>
<evidence type="ECO:0000256" key="3">
    <source>
        <dbReference type="ARBA" id="ARBA00022801"/>
    </source>
</evidence>
<dbReference type="InterPro" id="IPR041645">
    <property type="entry name" value="ADAMTS_CR_2"/>
</dbReference>
<protein>
    <submittedName>
        <fullName evidence="13">A disintegrin and metalloproteinase with thrombospondin motifs adt-1-like</fullName>
    </submittedName>
</protein>
<keyword evidence="5" id="KW-0482">Metalloprotease</keyword>
<feature type="active site" evidence="8">
    <location>
        <position position="491"/>
    </location>
</feature>
<dbReference type="PANTHER" id="PTHR11905:SF247">
    <property type="entry name" value="PEPTIDASE M12B DOMAIN-CONTAINING PROTEIN"/>
    <property type="match status" value="1"/>
</dbReference>
<evidence type="ECO:0000256" key="8">
    <source>
        <dbReference type="PROSITE-ProRule" id="PRU00276"/>
    </source>
</evidence>
<feature type="binding site" evidence="8">
    <location>
        <position position="490"/>
    </location>
    <ligand>
        <name>Zn(2+)</name>
        <dbReference type="ChEBI" id="CHEBI:29105"/>
        <note>catalytic</note>
    </ligand>
</feature>
<dbReference type="GO" id="GO:0004222">
    <property type="term" value="F:metalloendopeptidase activity"/>
    <property type="evidence" value="ECO:0007669"/>
    <property type="project" value="InterPro"/>
</dbReference>
<dbReference type="GO" id="GO:0046872">
    <property type="term" value="F:metal ion binding"/>
    <property type="evidence" value="ECO:0007669"/>
    <property type="project" value="UniProtKB-KW"/>
</dbReference>
<keyword evidence="9" id="KW-0802">TPR repeat</keyword>
<evidence type="ECO:0000256" key="5">
    <source>
        <dbReference type="ARBA" id="ARBA00023049"/>
    </source>
</evidence>
<dbReference type="Proteomes" id="UP000079169">
    <property type="component" value="Unplaced"/>
</dbReference>
<dbReference type="SUPFAM" id="SSF48452">
    <property type="entry name" value="TPR-like"/>
    <property type="match status" value="1"/>
</dbReference>
<feature type="non-terminal residue" evidence="13">
    <location>
        <position position="1"/>
    </location>
</feature>
<comment type="caution">
    <text evidence="8">Lacks conserved residue(s) required for the propagation of feature annotation.</text>
</comment>
<accession>A0A3Q0ILD4</accession>
<evidence type="ECO:0000256" key="9">
    <source>
        <dbReference type="PROSITE-ProRule" id="PRU00339"/>
    </source>
</evidence>
<evidence type="ECO:0000256" key="1">
    <source>
        <dbReference type="ARBA" id="ARBA00022670"/>
    </source>
</evidence>
<feature type="repeat" description="TPR" evidence="9">
    <location>
        <begin position="2"/>
        <end position="35"/>
    </location>
</feature>
<dbReference type="Pfam" id="PF01421">
    <property type="entry name" value="Reprolysin"/>
    <property type="match status" value="1"/>
</dbReference>
<dbReference type="PANTHER" id="PTHR11905">
    <property type="entry name" value="ADAM A DISINTEGRIN AND METALLOPROTEASE DOMAIN"/>
    <property type="match status" value="1"/>
</dbReference>
<dbReference type="SMART" id="SM00028">
    <property type="entry name" value="TPR"/>
    <property type="match status" value="2"/>
</dbReference>
<dbReference type="SUPFAM" id="SSF55486">
    <property type="entry name" value="Metalloproteases ('zincins'), catalytic domain"/>
    <property type="match status" value="1"/>
</dbReference>
<organism evidence="12 13">
    <name type="scientific">Diaphorina citri</name>
    <name type="common">Asian citrus psyllid</name>
    <dbReference type="NCBI Taxonomy" id="121845"/>
    <lineage>
        <taxon>Eukaryota</taxon>
        <taxon>Metazoa</taxon>
        <taxon>Ecdysozoa</taxon>
        <taxon>Arthropoda</taxon>
        <taxon>Hexapoda</taxon>
        <taxon>Insecta</taxon>
        <taxon>Pterygota</taxon>
        <taxon>Neoptera</taxon>
        <taxon>Paraneoptera</taxon>
        <taxon>Hemiptera</taxon>
        <taxon>Sternorrhyncha</taxon>
        <taxon>Psylloidea</taxon>
        <taxon>Psyllidae</taxon>
        <taxon>Diaphorininae</taxon>
        <taxon>Diaphorina</taxon>
    </lineage>
</organism>
<dbReference type="InterPro" id="IPR024079">
    <property type="entry name" value="MetalloPept_cat_dom_sf"/>
</dbReference>
<dbReference type="InterPro" id="IPR019734">
    <property type="entry name" value="TPR_rpt"/>
</dbReference>
<dbReference type="AlphaFoldDB" id="A0A3Q0ILD4"/>
<keyword evidence="6" id="KW-1015">Disulfide bond</keyword>